<evidence type="ECO:0000256" key="1">
    <source>
        <dbReference type="SAM" id="MobiDB-lite"/>
    </source>
</evidence>
<feature type="signal peptide" evidence="2">
    <location>
        <begin position="1"/>
        <end position="20"/>
    </location>
</feature>
<evidence type="ECO:0000256" key="2">
    <source>
        <dbReference type="SAM" id="SignalP"/>
    </source>
</evidence>
<organism evidence="3 4">
    <name type="scientific">Niastella soli</name>
    <dbReference type="NCBI Taxonomy" id="2821487"/>
    <lineage>
        <taxon>Bacteria</taxon>
        <taxon>Pseudomonadati</taxon>
        <taxon>Bacteroidota</taxon>
        <taxon>Chitinophagia</taxon>
        <taxon>Chitinophagales</taxon>
        <taxon>Chitinophagaceae</taxon>
        <taxon>Niastella</taxon>
    </lineage>
</organism>
<dbReference type="RefSeq" id="WP_209143643.1">
    <property type="nucleotide sequence ID" value="NZ_JAGHKO010000017.1"/>
</dbReference>
<name>A0ABS3Z3L1_9BACT</name>
<feature type="compositionally biased region" description="Basic and acidic residues" evidence="1">
    <location>
        <begin position="73"/>
        <end position="87"/>
    </location>
</feature>
<gene>
    <name evidence="3" type="ORF">J7I42_30990</name>
</gene>
<comment type="caution">
    <text evidence="3">The sequence shown here is derived from an EMBL/GenBank/DDBJ whole genome shotgun (WGS) entry which is preliminary data.</text>
</comment>
<accession>A0ABS3Z3L1</accession>
<reference evidence="3 4" key="1">
    <citation type="submission" date="2021-03" db="EMBL/GenBank/DDBJ databases">
        <title>Assistant Professor.</title>
        <authorList>
            <person name="Huq M.A."/>
        </authorList>
    </citation>
    <scope>NUCLEOTIDE SEQUENCE [LARGE SCALE GENOMIC DNA]</scope>
    <source>
        <strain evidence="3 4">MAH-29</strain>
    </source>
</reference>
<keyword evidence="2" id="KW-0732">Signal</keyword>
<feature type="region of interest" description="Disordered" evidence="1">
    <location>
        <begin position="23"/>
        <end position="87"/>
    </location>
</feature>
<proteinExistence type="predicted"/>
<feature type="compositionally biased region" description="Basic and acidic residues" evidence="1">
    <location>
        <begin position="38"/>
        <end position="55"/>
    </location>
</feature>
<protein>
    <submittedName>
        <fullName evidence="3">Uncharacterized protein</fullName>
    </submittedName>
</protein>
<sequence length="87" mass="9375">MKKVVFVVCFLLACAGMNFAQTTPAKKESAKKAQTAPAKKEAAPTKKDGSPDMRYKANKNAAAADTATKHVKKDGTADKRYKENKKG</sequence>
<evidence type="ECO:0000313" key="3">
    <source>
        <dbReference type="EMBL" id="MBO9204756.1"/>
    </source>
</evidence>
<dbReference type="Proteomes" id="UP000677244">
    <property type="component" value="Unassembled WGS sequence"/>
</dbReference>
<evidence type="ECO:0000313" key="4">
    <source>
        <dbReference type="Proteomes" id="UP000677244"/>
    </source>
</evidence>
<keyword evidence="4" id="KW-1185">Reference proteome</keyword>
<feature type="chain" id="PRO_5047057091" evidence="2">
    <location>
        <begin position="21"/>
        <end position="87"/>
    </location>
</feature>
<dbReference type="EMBL" id="JAGHKO010000017">
    <property type="protein sequence ID" value="MBO9204756.1"/>
    <property type="molecule type" value="Genomic_DNA"/>
</dbReference>